<evidence type="ECO:0000313" key="2">
    <source>
        <dbReference type="Proteomes" id="UP001145114"/>
    </source>
</evidence>
<organism evidence="1 2">
    <name type="scientific">Spiromyces aspiralis</name>
    <dbReference type="NCBI Taxonomy" id="68401"/>
    <lineage>
        <taxon>Eukaryota</taxon>
        <taxon>Fungi</taxon>
        <taxon>Fungi incertae sedis</taxon>
        <taxon>Zoopagomycota</taxon>
        <taxon>Kickxellomycotina</taxon>
        <taxon>Kickxellomycetes</taxon>
        <taxon>Kickxellales</taxon>
        <taxon>Kickxellaceae</taxon>
        <taxon>Spiromyces</taxon>
    </lineage>
</organism>
<dbReference type="EMBL" id="JAMZIH010000951">
    <property type="protein sequence ID" value="KAJ1678671.1"/>
    <property type="molecule type" value="Genomic_DNA"/>
</dbReference>
<dbReference type="Proteomes" id="UP001145114">
    <property type="component" value="Unassembled WGS sequence"/>
</dbReference>
<name>A0ACC1HTK1_9FUNG</name>
<protein>
    <submittedName>
        <fullName evidence="1">Uncharacterized protein</fullName>
    </submittedName>
</protein>
<sequence>MSTEKIYVVGGTGNSGQKVIRDLVKQGVPTTAFVGDRARAERVLGMASHLEFVVRDYDNLDAFERSIEGHTHLLGIAGRGTLVAIRPSRFMSNQFWFDLPTIKESGAIFNAQGGDKGLEWISTDDIADVATHMLTGPVEKHGDAVYELIDDDCSGVPL</sequence>
<accession>A0ACC1HTK1</accession>
<comment type="caution">
    <text evidence="1">The sequence shown here is derived from an EMBL/GenBank/DDBJ whole genome shotgun (WGS) entry which is preliminary data.</text>
</comment>
<evidence type="ECO:0000313" key="1">
    <source>
        <dbReference type="EMBL" id="KAJ1678671.1"/>
    </source>
</evidence>
<gene>
    <name evidence="1" type="ORF">EV182_003579</name>
</gene>
<proteinExistence type="predicted"/>
<keyword evidence="2" id="KW-1185">Reference proteome</keyword>
<reference evidence="1" key="1">
    <citation type="submission" date="2022-06" db="EMBL/GenBank/DDBJ databases">
        <title>Phylogenomic reconstructions and comparative analyses of Kickxellomycotina fungi.</title>
        <authorList>
            <person name="Reynolds N.K."/>
            <person name="Stajich J.E."/>
            <person name="Barry K."/>
            <person name="Grigoriev I.V."/>
            <person name="Crous P."/>
            <person name="Smith M.E."/>
        </authorList>
    </citation>
    <scope>NUCLEOTIDE SEQUENCE</scope>
    <source>
        <strain evidence="1">RSA 2271</strain>
    </source>
</reference>